<feature type="compositionally biased region" description="Polar residues" evidence="2">
    <location>
        <begin position="54"/>
        <end position="85"/>
    </location>
</feature>
<feature type="compositionally biased region" description="Polar residues" evidence="2">
    <location>
        <begin position="160"/>
        <end position="193"/>
    </location>
</feature>
<sequence>MDHPHQQPDTGQYAQQPQDDQQSGYFDQVAATHHQAPDLQHAQQPAYADGQPQAYDQGNQHGSHYGQPGNQYQQQHLNPDMQHQQLPYDADQPNPQYVGRTASRIDPQMYQQAPKQQVQYVDPQAYQPADQQSQQGQYIPQPGFDPQQPQYMPQTGAGGQQPQYTPHPGQATSQGQWQQPVHAATGSQRSQHAGSEYGGAQTAFRAPKTSSQVAYAPSKTSSRASTARPAVAPSSHGSQRTHRSLRSQAPQQFAPQPQTLAQMAGHAQTPSQAAGYPQAPSKAAPYTQAEPQATQQWVAPSVVDPRHVHFLQASTSTIPQQPSYTAVPPPANPAAELNPNQRAALRERDLQSAHQRITYLQSEREAADVALAHQQSLRHAKDPDDAMLRRVLRLSLEDYTAQFGTDEEAQVAEALRRSQGDAPDMDDEELGQQIHVAQMRSLEELAERLQRRVIFVEDVGGASRVGGSSRRHGNSRRGGEADFHASSMRSETARSSTARDCTPRPHRDRTSHVRSPLANAVPQFDVGSVRSWAPTPTFQDPPLASAPAFVSYDPPIVSQSQPGIPPPRPLTPTPPVSMDAAQHARNVEESERARLFAEHARRYGGQEGDANGGDQAQTVDGGAYDQ</sequence>
<proteinExistence type="predicted"/>
<organism evidence="3 4">
    <name type="scientific">Cryoendolithus antarcticus</name>
    <dbReference type="NCBI Taxonomy" id="1507870"/>
    <lineage>
        <taxon>Eukaryota</taxon>
        <taxon>Fungi</taxon>
        <taxon>Dikarya</taxon>
        <taxon>Ascomycota</taxon>
        <taxon>Pezizomycotina</taxon>
        <taxon>Dothideomycetes</taxon>
        <taxon>Dothideomycetidae</taxon>
        <taxon>Cladosporiales</taxon>
        <taxon>Cladosporiaceae</taxon>
        <taxon>Cryoendolithus</taxon>
    </lineage>
</organism>
<feature type="compositionally biased region" description="Pro residues" evidence="2">
    <location>
        <begin position="563"/>
        <end position="575"/>
    </location>
</feature>
<dbReference type="AlphaFoldDB" id="A0A1V8SY04"/>
<reference evidence="4" key="1">
    <citation type="submission" date="2017-03" db="EMBL/GenBank/DDBJ databases">
        <title>Genomes of endolithic fungi from Antarctica.</title>
        <authorList>
            <person name="Coleine C."/>
            <person name="Masonjones S."/>
            <person name="Stajich J.E."/>
        </authorList>
    </citation>
    <scope>NUCLEOTIDE SEQUENCE [LARGE SCALE GENOMIC DNA]</scope>
    <source>
        <strain evidence="4">CCFEE 5527</strain>
    </source>
</reference>
<evidence type="ECO:0000313" key="4">
    <source>
        <dbReference type="Proteomes" id="UP000192596"/>
    </source>
</evidence>
<evidence type="ECO:0000313" key="3">
    <source>
        <dbReference type="EMBL" id="OQO04037.1"/>
    </source>
</evidence>
<feature type="coiled-coil region" evidence="1">
    <location>
        <begin position="432"/>
        <end position="459"/>
    </location>
</feature>
<keyword evidence="1" id="KW-0175">Coiled coil</keyword>
<dbReference type="EMBL" id="NAJO01000023">
    <property type="protein sequence ID" value="OQO04037.1"/>
    <property type="molecule type" value="Genomic_DNA"/>
</dbReference>
<comment type="caution">
    <text evidence="3">The sequence shown here is derived from an EMBL/GenBank/DDBJ whole genome shotgun (WGS) entry which is preliminary data.</text>
</comment>
<feature type="compositionally biased region" description="Low complexity" evidence="2">
    <location>
        <begin position="12"/>
        <end position="22"/>
    </location>
</feature>
<evidence type="ECO:0000256" key="1">
    <source>
        <dbReference type="SAM" id="Coils"/>
    </source>
</evidence>
<feature type="compositionally biased region" description="Low complexity" evidence="2">
    <location>
        <begin position="122"/>
        <end position="142"/>
    </location>
</feature>
<accession>A0A1V8SY04</accession>
<feature type="region of interest" description="Disordered" evidence="2">
    <location>
        <begin position="597"/>
        <end position="626"/>
    </location>
</feature>
<evidence type="ECO:0000256" key="2">
    <source>
        <dbReference type="SAM" id="MobiDB-lite"/>
    </source>
</evidence>
<feature type="compositionally biased region" description="Polar residues" evidence="2">
    <location>
        <begin position="208"/>
        <end position="225"/>
    </location>
</feature>
<dbReference type="InParanoid" id="A0A1V8SY04"/>
<keyword evidence="4" id="KW-1185">Reference proteome</keyword>
<feature type="region of interest" description="Disordered" evidence="2">
    <location>
        <begin position="1"/>
        <end position="292"/>
    </location>
</feature>
<feature type="compositionally biased region" description="Low complexity" evidence="2">
    <location>
        <begin position="248"/>
        <end position="262"/>
    </location>
</feature>
<feature type="compositionally biased region" description="Polar residues" evidence="2">
    <location>
        <begin position="109"/>
        <end position="119"/>
    </location>
</feature>
<name>A0A1V8SY04_9PEZI</name>
<feature type="region of interest" description="Disordered" evidence="2">
    <location>
        <begin position="554"/>
        <end position="578"/>
    </location>
</feature>
<feature type="region of interest" description="Disordered" evidence="2">
    <location>
        <begin position="462"/>
        <end position="517"/>
    </location>
</feature>
<gene>
    <name evidence="3" type="ORF">B0A48_10680</name>
</gene>
<dbReference type="Proteomes" id="UP000192596">
    <property type="component" value="Unassembled WGS sequence"/>
</dbReference>
<feature type="compositionally biased region" description="Basic and acidic residues" evidence="2">
    <location>
        <begin position="501"/>
        <end position="511"/>
    </location>
</feature>
<protein>
    <submittedName>
        <fullName evidence="3">Uncharacterized protein</fullName>
    </submittedName>
</protein>
<feature type="compositionally biased region" description="Polar residues" evidence="2">
    <location>
        <begin position="487"/>
        <end position="499"/>
    </location>
</feature>